<sequence>MEQSHATIYDIPLILDEIVAHLDRKDLRHCVCVSRLFWTTFVPYLWRNVHFSSLTRQERLDFAAHNAPFQLTSEFTPPYRRNYYHHSIRSIRLAAPFPIWPSVERGPCFPNLTTFSLKNQRRGVDQDHAVVIVPRLMAFIRAHWYLQDIELSYIQVESDFAQQLQGALAVLPSLAQLVLNISGKIALQDQLVLLEAGQRLEKFHLSIDSSLFEHQDLQPAELTVYQQRMAAMNGNECRIKDLYLDTELFETIMPDYMKRCPLLERLAIRTLWSGLSTVDLTDIVHDYCPRIRHLDIRSSHFSDLAQARMITACCPLSIGPHKPGLESLKIRLHNAPAEDTLQAVLSHSTTLTSFNASQGKGLSAAGLQQIVTHCVNLQSLTVRVIFSDTLSIAVDEVESQRWGCSNLRTLAILFVDHCTAPGRVTATKYLTYLYPQIGTLTTLEVLSFRMGNAGWLPLRQLFLDGLKELHNLKQLRVFGFRKEEASMLKRSQLEAMLEMWPRLEQLGGLLDHYRSLEVVRWLMKQRPDLKLSNLNDGL</sequence>
<name>A0A9P6RBB7_9FUNG</name>
<keyword evidence="2" id="KW-1185">Reference proteome</keyword>
<dbReference type="GO" id="GO:0031146">
    <property type="term" value="P:SCF-dependent proteasomal ubiquitin-dependent protein catabolic process"/>
    <property type="evidence" value="ECO:0007669"/>
    <property type="project" value="TreeGrafter"/>
</dbReference>
<reference evidence="1" key="1">
    <citation type="journal article" date="2020" name="Fungal Divers.">
        <title>Resolving the Mortierellaceae phylogeny through synthesis of multi-gene phylogenetics and phylogenomics.</title>
        <authorList>
            <person name="Vandepol N."/>
            <person name="Liber J."/>
            <person name="Desiro A."/>
            <person name="Na H."/>
            <person name="Kennedy M."/>
            <person name="Barry K."/>
            <person name="Grigoriev I.V."/>
            <person name="Miller A.N."/>
            <person name="O'Donnell K."/>
            <person name="Stajich J.E."/>
            <person name="Bonito G."/>
        </authorList>
    </citation>
    <scope>NUCLEOTIDE SEQUENCE</scope>
    <source>
        <strain evidence="1">REB-010B</strain>
    </source>
</reference>
<protein>
    <recommendedName>
        <fullName evidence="3">F-box domain-containing protein</fullName>
    </recommendedName>
</protein>
<organism evidence="1 2">
    <name type="scientific">Dissophora globulifera</name>
    <dbReference type="NCBI Taxonomy" id="979702"/>
    <lineage>
        <taxon>Eukaryota</taxon>
        <taxon>Fungi</taxon>
        <taxon>Fungi incertae sedis</taxon>
        <taxon>Mucoromycota</taxon>
        <taxon>Mortierellomycotina</taxon>
        <taxon>Mortierellomycetes</taxon>
        <taxon>Mortierellales</taxon>
        <taxon>Mortierellaceae</taxon>
        <taxon>Dissophora</taxon>
    </lineage>
</organism>
<gene>
    <name evidence="1" type="ORF">BGZ99_008430</name>
</gene>
<dbReference type="GO" id="GO:0019005">
    <property type="term" value="C:SCF ubiquitin ligase complex"/>
    <property type="evidence" value="ECO:0007669"/>
    <property type="project" value="TreeGrafter"/>
</dbReference>
<evidence type="ECO:0000313" key="1">
    <source>
        <dbReference type="EMBL" id="KAG0314009.1"/>
    </source>
</evidence>
<proteinExistence type="predicted"/>
<dbReference type="PANTHER" id="PTHR13318">
    <property type="entry name" value="PARTNER OF PAIRED, ISOFORM B-RELATED"/>
    <property type="match status" value="1"/>
</dbReference>
<dbReference type="Gene3D" id="3.80.10.10">
    <property type="entry name" value="Ribonuclease Inhibitor"/>
    <property type="match status" value="1"/>
</dbReference>
<dbReference type="PANTHER" id="PTHR13318:SF95">
    <property type="entry name" value="F-BOX PROTEIN YLR352W"/>
    <property type="match status" value="1"/>
</dbReference>
<evidence type="ECO:0008006" key="3">
    <source>
        <dbReference type="Google" id="ProtNLM"/>
    </source>
</evidence>
<comment type="caution">
    <text evidence="1">The sequence shown here is derived from an EMBL/GenBank/DDBJ whole genome shotgun (WGS) entry which is preliminary data.</text>
</comment>
<dbReference type="AlphaFoldDB" id="A0A9P6RBB7"/>
<dbReference type="Proteomes" id="UP000738325">
    <property type="component" value="Unassembled WGS sequence"/>
</dbReference>
<dbReference type="EMBL" id="JAAAIP010000651">
    <property type="protein sequence ID" value="KAG0314009.1"/>
    <property type="molecule type" value="Genomic_DNA"/>
</dbReference>
<evidence type="ECO:0000313" key="2">
    <source>
        <dbReference type="Proteomes" id="UP000738325"/>
    </source>
</evidence>
<dbReference type="OrthoDB" id="2428724at2759"/>
<dbReference type="SUPFAM" id="SSF52047">
    <property type="entry name" value="RNI-like"/>
    <property type="match status" value="1"/>
</dbReference>
<accession>A0A9P6RBB7</accession>
<dbReference type="InterPro" id="IPR032675">
    <property type="entry name" value="LRR_dom_sf"/>
</dbReference>